<protein>
    <submittedName>
        <fullName evidence="9">EamA family transporter</fullName>
    </submittedName>
</protein>
<feature type="transmembrane region" description="Helical" evidence="7">
    <location>
        <begin position="33"/>
        <end position="52"/>
    </location>
</feature>
<feature type="transmembrane region" description="Helical" evidence="7">
    <location>
        <begin position="64"/>
        <end position="86"/>
    </location>
</feature>
<feature type="transmembrane region" description="Helical" evidence="7">
    <location>
        <begin position="121"/>
        <end position="141"/>
    </location>
</feature>
<gene>
    <name evidence="9" type="ORF">B0X71_15375</name>
</gene>
<evidence type="ECO:0000256" key="5">
    <source>
        <dbReference type="ARBA" id="ARBA00022989"/>
    </source>
</evidence>
<dbReference type="RefSeq" id="WP_077590234.1">
    <property type="nucleotide sequence ID" value="NZ_CP019640.1"/>
</dbReference>
<feature type="transmembrane region" description="Helical" evidence="7">
    <location>
        <begin position="245"/>
        <end position="263"/>
    </location>
</feature>
<feature type="transmembrane region" description="Helical" evidence="7">
    <location>
        <begin position="212"/>
        <end position="233"/>
    </location>
</feature>
<name>A0A1Q2L1Q1_9BACL</name>
<comment type="similarity">
    <text evidence="2">Belongs to the EamA transporter family.</text>
</comment>
<dbReference type="SUPFAM" id="SSF103481">
    <property type="entry name" value="Multidrug resistance efflux transporter EmrE"/>
    <property type="match status" value="2"/>
</dbReference>
<feature type="transmembrane region" description="Helical" evidence="7">
    <location>
        <begin position="177"/>
        <end position="200"/>
    </location>
</feature>
<evidence type="ECO:0000256" key="2">
    <source>
        <dbReference type="ARBA" id="ARBA00007362"/>
    </source>
</evidence>
<comment type="subcellular location">
    <subcellularLocation>
        <location evidence="1">Cell membrane</location>
        <topology evidence="1">Multi-pass membrane protein</topology>
    </subcellularLocation>
</comment>
<evidence type="ECO:0000313" key="10">
    <source>
        <dbReference type="Proteomes" id="UP000188184"/>
    </source>
</evidence>
<feature type="domain" description="EamA" evidence="8">
    <location>
        <begin position="152"/>
        <end position="284"/>
    </location>
</feature>
<evidence type="ECO:0000313" key="9">
    <source>
        <dbReference type="EMBL" id="AQQ54343.1"/>
    </source>
</evidence>
<dbReference type="GO" id="GO:0005886">
    <property type="term" value="C:plasma membrane"/>
    <property type="evidence" value="ECO:0007669"/>
    <property type="project" value="UniProtKB-SubCell"/>
</dbReference>
<dbReference type="EMBL" id="CP019640">
    <property type="protein sequence ID" value="AQQ54343.1"/>
    <property type="molecule type" value="Genomic_DNA"/>
</dbReference>
<dbReference type="InterPro" id="IPR000620">
    <property type="entry name" value="EamA_dom"/>
</dbReference>
<keyword evidence="3" id="KW-1003">Cell membrane</keyword>
<evidence type="ECO:0000256" key="3">
    <source>
        <dbReference type="ARBA" id="ARBA00022475"/>
    </source>
</evidence>
<dbReference type="OrthoDB" id="510638at2"/>
<dbReference type="InterPro" id="IPR037185">
    <property type="entry name" value="EmrE-like"/>
</dbReference>
<keyword evidence="6 7" id="KW-0472">Membrane</keyword>
<reference evidence="9 10" key="1">
    <citation type="submission" date="2017-02" db="EMBL/GenBank/DDBJ databases">
        <title>The complete genomic sequence of a novel cold adapted crude oil-degrading bacterium Planococcus qaidamina Y42.</title>
        <authorList>
            <person name="Yang R."/>
        </authorList>
    </citation>
    <scope>NUCLEOTIDE SEQUENCE [LARGE SCALE GENOMIC DNA]</scope>
    <source>
        <strain evidence="9 10">Y42</strain>
    </source>
</reference>
<keyword evidence="10" id="KW-1185">Reference proteome</keyword>
<accession>A0A1Q2L1Q1</accession>
<evidence type="ECO:0000256" key="4">
    <source>
        <dbReference type="ARBA" id="ARBA00022692"/>
    </source>
</evidence>
<keyword evidence="4 7" id="KW-0812">Transmembrane</keyword>
<evidence type="ECO:0000259" key="8">
    <source>
        <dbReference type="Pfam" id="PF00892"/>
    </source>
</evidence>
<feature type="transmembrane region" description="Helical" evidence="7">
    <location>
        <begin position="92"/>
        <end position="114"/>
    </location>
</feature>
<keyword evidence="5 7" id="KW-1133">Transmembrane helix</keyword>
<proteinExistence type="inferred from homology"/>
<dbReference type="Proteomes" id="UP000188184">
    <property type="component" value="Chromosome"/>
</dbReference>
<dbReference type="InterPro" id="IPR050638">
    <property type="entry name" value="AA-Vitamin_Transporters"/>
</dbReference>
<evidence type="ECO:0000256" key="6">
    <source>
        <dbReference type="ARBA" id="ARBA00023136"/>
    </source>
</evidence>
<feature type="transmembrane region" description="Helical" evidence="7">
    <location>
        <begin position="153"/>
        <end position="170"/>
    </location>
</feature>
<feature type="transmembrane region" description="Helical" evidence="7">
    <location>
        <begin position="269"/>
        <end position="287"/>
    </location>
</feature>
<dbReference type="Pfam" id="PF00892">
    <property type="entry name" value="EamA"/>
    <property type="match status" value="2"/>
</dbReference>
<organism evidence="9 10">
    <name type="scientific">Planococcus lenghuensis</name>
    <dbReference type="NCBI Taxonomy" id="2213202"/>
    <lineage>
        <taxon>Bacteria</taxon>
        <taxon>Bacillati</taxon>
        <taxon>Bacillota</taxon>
        <taxon>Bacilli</taxon>
        <taxon>Bacillales</taxon>
        <taxon>Caryophanaceae</taxon>
        <taxon>Planococcus</taxon>
    </lineage>
</organism>
<evidence type="ECO:0000256" key="7">
    <source>
        <dbReference type="SAM" id="Phobius"/>
    </source>
</evidence>
<dbReference type="Gene3D" id="1.10.3730.20">
    <property type="match status" value="1"/>
</dbReference>
<feature type="domain" description="EamA" evidence="8">
    <location>
        <begin position="7"/>
        <end position="137"/>
    </location>
</feature>
<dbReference type="PANTHER" id="PTHR32322">
    <property type="entry name" value="INNER MEMBRANE TRANSPORTER"/>
    <property type="match status" value="1"/>
</dbReference>
<dbReference type="PANTHER" id="PTHR32322:SF18">
    <property type="entry name" value="S-ADENOSYLMETHIONINE_S-ADENOSYLHOMOCYSTEINE TRANSPORTER"/>
    <property type="match status" value="1"/>
</dbReference>
<dbReference type="KEGG" id="pmar:B0X71_15375"/>
<evidence type="ECO:0000256" key="1">
    <source>
        <dbReference type="ARBA" id="ARBA00004651"/>
    </source>
</evidence>
<dbReference type="AlphaFoldDB" id="A0A1Q2L1Q1"/>
<sequence length="319" mass="34102">MRYKYSILLLLTSLLWAGNFVMGKWLVGHASPITLTSLRWLIAIVCLLPFIMRQGKTALPPRQALLPLLLMGLTGVALFNTLQFLALDHTSATNVGLISTLNTVSIAIFSVLLLKDKISAVQTVAIALSLAGVVLVLSKGSSEVLLSLEFNRGDVYMLAAVGIWGIYSVCSKWAMMYVTPLAATFYSGIAGLLVLLPYNAADFHVTDITGPFIGALLYTGVISTVVCFVLWNIGVQKLGAASAGIYLNFNPIFTAILAFLLLGEQMTGTQLAGSAIVIAGCYVFTAVKAKKPAAHLPADTEQELQLSAESEKRLQANSS</sequence>